<dbReference type="RefSeq" id="WP_160314559.1">
    <property type="nucleotide sequence ID" value="NZ_LFTY01000002.1"/>
</dbReference>
<keyword evidence="3" id="KW-1185">Reference proteome</keyword>
<feature type="domain" description="Hedgehog/Intein (Hint)" evidence="1">
    <location>
        <begin position="39"/>
        <end position="172"/>
    </location>
</feature>
<name>A0A0J9EDG3_9RHOB</name>
<dbReference type="SUPFAM" id="SSF51294">
    <property type="entry name" value="Hedgehog/intein (Hint) domain"/>
    <property type="match status" value="1"/>
</dbReference>
<dbReference type="Proteomes" id="UP000037178">
    <property type="component" value="Unassembled WGS sequence"/>
</dbReference>
<dbReference type="OrthoDB" id="7685535at2"/>
<gene>
    <name evidence="2" type="ORF">AIOL_004747</name>
</gene>
<evidence type="ECO:0000259" key="1">
    <source>
        <dbReference type="Pfam" id="PF13403"/>
    </source>
</evidence>
<dbReference type="InterPro" id="IPR028992">
    <property type="entry name" value="Hedgehog/Intein_dom"/>
</dbReference>
<dbReference type="STRING" id="1675527.AIOL_004747"/>
<dbReference type="PATRIC" id="fig|1675527.3.peg.4982"/>
<evidence type="ECO:0000313" key="3">
    <source>
        <dbReference type="Proteomes" id="UP000037178"/>
    </source>
</evidence>
<comment type="caution">
    <text evidence="2">The sequence shown here is derived from an EMBL/GenBank/DDBJ whole genome shotgun (WGS) entry which is preliminary data.</text>
</comment>
<organism evidence="2 3">
    <name type="scientific">Candidatus Rhodobacter oscarellae</name>
    <dbReference type="NCBI Taxonomy" id="1675527"/>
    <lineage>
        <taxon>Bacteria</taxon>
        <taxon>Pseudomonadati</taxon>
        <taxon>Pseudomonadota</taxon>
        <taxon>Alphaproteobacteria</taxon>
        <taxon>Rhodobacterales</taxon>
        <taxon>Rhodobacter group</taxon>
        <taxon>Rhodobacter</taxon>
    </lineage>
</organism>
<protein>
    <recommendedName>
        <fullName evidence="1">Hedgehog/Intein (Hint) domain-containing protein</fullName>
    </recommendedName>
</protein>
<dbReference type="InterPro" id="IPR036844">
    <property type="entry name" value="Hint_dom_sf"/>
</dbReference>
<dbReference type="EMBL" id="LFTY01000002">
    <property type="protein sequence ID" value="KMW59764.1"/>
    <property type="molecule type" value="Genomic_DNA"/>
</dbReference>
<evidence type="ECO:0000313" key="2">
    <source>
        <dbReference type="EMBL" id="KMW59764.1"/>
    </source>
</evidence>
<proteinExistence type="predicted"/>
<dbReference type="Pfam" id="PF13403">
    <property type="entry name" value="Hint_2"/>
    <property type="match status" value="1"/>
</dbReference>
<sequence length="237" mass="25242">MIGLSKVLFGGDPRAYRQEIGGAWGRQAKIQSGLAFGMVAGTRVATAIGWRPVEAITAGDLVLTFDRGLQPVKSVTRGLLWAADEVCPKALWPLQVPKGALGNDEELIALPEQPLLIESDTADLLFDDPFALVNAADLEGLRGISRVPPIGNVEVMVLQFERDEVVFGAEGALAYCPAHRALDVVDLDPGETKSSEYTVLDHADARLLVACLDEEEGFAVNPIPPTDPVAPKVAAAH</sequence>
<reference evidence="2 3" key="1">
    <citation type="submission" date="2015-06" db="EMBL/GenBank/DDBJ databases">
        <title>Draft genome sequence of an Alphaproteobacteria species associated to the Mediterranean sponge Oscarella lobularis.</title>
        <authorList>
            <person name="Jourda C."/>
            <person name="Santini S."/>
            <person name="Claverie J.-M."/>
        </authorList>
    </citation>
    <scope>NUCLEOTIDE SEQUENCE [LARGE SCALE GENOMIC DNA]</scope>
    <source>
        <strain evidence="2">IGS</strain>
    </source>
</reference>
<dbReference type="AlphaFoldDB" id="A0A0J9EDG3"/>
<accession>A0A0J9EDG3</accession>